<keyword evidence="7" id="KW-1185">Reference proteome</keyword>
<organism evidence="7 8">
    <name type="scientific">Saccoglossus kowalevskii</name>
    <name type="common">Acorn worm</name>
    <dbReference type="NCBI Taxonomy" id="10224"/>
    <lineage>
        <taxon>Eukaryota</taxon>
        <taxon>Metazoa</taxon>
        <taxon>Hemichordata</taxon>
        <taxon>Enteropneusta</taxon>
        <taxon>Harrimaniidae</taxon>
        <taxon>Saccoglossus</taxon>
    </lineage>
</organism>
<dbReference type="Proteomes" id="UP000694865">
    <property type="component" value="Unplaced"/>
</dbReference>
<evidence type="ECO:0000256" key="4">
    <source>
        <dbReference type="ARBA" id="ARBA00023002"/>
    </source>
</evidence>
<dbReference type="PANTHER" id="PTHR10578">
    <property type="entry name" value="S -2-HYDROXY-ACID OXIDASE-RELATED"/>
    <property type="match status" value="1"/>
</dbReference>
<accession>A0ABM0M9B0</accession>
<gene>
    <name evidence="8" type="primary">LOC102806047</name>
</gene>
<dbReference type="InterPro" id="IPR013785">
    <property type="entry name" value="Aldolase_TIM"/>
</dbReference>
<dbReference type="InterPro" id="IPR037396">
    <property type="entry name" value="FMN_HAD"/>
</dbReference>
<keyword evidence="3" id="KW-0288">FMN</keyword>
<evidence type="ECO:0000256" key="2">
    <source>
        <dbReference type="ARBA" id="ARBA00022630"/>
    </source>
</evidence>
<dbReference type="PIRSF" id="PIRSF000138">
    <property type="entry name" value="Al-hdrx_acd_dh"/>
    <property type="match status" value="1"/>
</dbReference>
<dbReference type="InterPro" id="IPR012133">
    <property type="entry name" value="Alpha-hydoxy_acid_DH_FMN"/>
</dbReference>
<evidence type="ECO:0000259" key="6">
    <source>
        <dbReference type="PROSITE" id="PS51349"/>
    </source>
</evidence>
<evidence type="ECO:0000313" key="8">
    <source>
        <dbReference type="RefSeq" id="XP_006816601.1"/>
    </source>
</evidence>
<dbReference type="Pfam" id="PF01070">
    <property type="entry name" value="FMN_dh"/>
    <property type="match status" value="1"/>
</dbReference>
<dbReference type="GeneID" id="102806047"/>
<proteinExistence type="inferred from homology"/>
<comment type="cofactor">
    <cofactor evidence="1">
        <name>FMN</name>
        <dbReference type="ChEBI" id="CHEBI:58210"/>
    </cofactor>
</comment>
<evidence type="ECO:0000313" key="7">
    <source>
        <dbReference type="Proteomes" id="UP000694865"/>
    </source>
</evidence>
<protein>
    <submittedName>
        <fullName evidence="8">Hydroxyacid oxidase 1-like</fullName>
    </submittedName>
</protein>
<dbReference type="SUPFAM" id="SSF51395">
    <property type="entry name" value="FMN-linked oxidoreductases"/>
    <property type="match status" value="1"/>
</dbReference>
<comment type="similarity">
    <text evidence="5">Belongs to the FMN-dependent alpha-hydroxy acid dehydrogenase family.</text>
</comment>
<dbReference type="CDD" id="cd02809">
    <property type="entry name" value="alpha_hydroxyacid_oxid_FMN"/>
    <property type="match status" value="1"/>
</dbReference>
<dbReference type="PROSITE" id="PS51349">
    <property type="entry name" value="FMN_HYDROXY_ACID_DH_2"/>
    <property type="match status" value="1"/>
</dbReference>
<evidence type="ECO:0000256" key="3">
    <source>
        <dbReference type="ARBA" id="ARBA00022643"/>
    </source>
</evidence>
<dbReference type="Gene3D" id="3.20.20.70">
    <property type="entry name" value="Aldolase class I"/>
    <property type="match status" value="1"/>
</dbReference>
<keyword evidence="4" id="KW-0560">Oxidoreductase</keyword>
<dbReference type="RefSeq" id="XP_006816601.1">
    <property type="nucleotide sequence ID" value="XM_006816538.1"/>
</dbReference>
<keyword evidence="2" id="KW-0285">Flavoprotein</keyword>
<evidence type="ECO:0000256" key="1">
    <source>
        <dbReference type="ARBA" id="ARBA00001917"/>
    </source>
</evidence>
<sequence length="374" mass="41043">MYFEDCVFLLVCISVIVYIYRLFKKKEPRSQSSQLICCDDFEQYARDHVPADLFGYIAGGTGKRLTIPANIEAFKKVQLMTKIFHPVINVDLRTMFLGRVADLPIGIAPSSARSVIWPDGERCVARAADDMKIVSILPMLGSASIESIAKSAPSAVHWLQIRLCKDNAHMSLIHRAEDAGFEAIVVSADGARGLRCKQHKFPTKLNTECPNFNYKSVTTVLDQLIEPCVSWHDLDDVISETKLPVVLKGVLNPDDAIEAVKHGVQGIIVSNHGGRILDGVPSSLEMLPEIKSAIGDDVDLYFDSGIRTGSDVFKALALGAKGVFIGRPVLYGLSYQGEEGIKKVFNILTEELRIAMIHTGCSSISKISPAVIRK</sequence>
<dbReference type="InterPro" id="IPR000262">
    <property type="entry name" value="FMN-dep_DH"/>
</dbReference>
<evidence type="ECO:0000256" key="5">
    <source>
        <dbReference type="ARBA" id="ARBA00024042"/>
    </source>
</evidence>
<name>A0ABM0M9B0_SACKO</name>
<dbReference type="PANTHER" id="PTHR10578:SF107">
    <property type="entry name" value="2-HYDROXYACID OXIDASE 1"/>
    <property type="match status" value="1"/>
</dbReference>
<reference evidence="8" key="1">
    <citation type="submission" date="2025-08" db="UniProtKB">
        <authorList>
            <consortium name="RefSeq"/>
        </authorList>
    </citation>
    <scope>IDENTIFICATION</scope>
    <source>
        <tissue evidence="8">Testes</tissue>
    </source>
</reference>
<feature type="domain" description="FMN hydroxy acid dehydrogenase" evidence="6">
    <location>
        <begin position="30"/>
        <end position="374"/>
    </location>
</feature>